<organism evidence="1 2">
    <name type="scientific">Brachionus calyciflorus</name>
    <dbReference type="NCBI Taxonomy" id="104777"/>
    <lineage>
        <taxon>Eukaryota</taxon>
        <taxon>Metazoa</taxon>
        <taxon>Spiralia</taxon>
        <taxon>Gnathifera</taxon>
        <taxon>Rotifera</taxon>
        <taxon>Eurotatoria</taxon>
        <taxon>Monogononta</taxon>
        <taxon>Pseudotrocha</taxon>
        <taxon>Ploima</taxon>
        <taxon>Brachionidae</taxon>
        <taxon>Brachionus</taxon>
    </lineage>
</organism>
<feature type="non-terminal residue" evidence="1">
    <location>
        <position position="68"/>
    </location>
</feature>
<name>A0A814IMX1_9BILA</name>
<dbReference type="AlphaFoldDB" id="A0A814IMX1"/>
<protein>
    <submittedName>
        <fullName evidence="1">Uncharacterized protein</fullName>
    </submittedName>
</protein>
<dbReference type="EMBL" id="CAJNOC010004563">
    <property type="protein sequence ID" value="CAF1026117.1"/>
    <property type="molecule type" value="Genomic_DNA"/>
</dbReference>
<gene>
    <name evidence="1" type="ORF">OXX778_LOCUS17627</name>
</gene>
<sequence>MDQQQVIKPVKLDVSFEGIKGFCHLSYWISILDDDIIYDYMHMCLLAHLEKSLMGFSIQITDKNLIMK</sequence>
<reference evidence="1" key="1">
    <citation type="submission" date="2021-02" db="EMBL/GenBank/DDBJ databases">
        <authorList>
            <person name="Nowell W R."/>
        </authorList>
    </citation>
    <scope>NUCLEOTIDE SEQUENCE</scope>
    <source>
        <strain evidence="1">Ploen Becks lab</strain>
    </source>
</reference>
<keyword evidence="2" id="KW-1185">Reference proteome</keyword>
<dbReference type="Proteomes" id="UP000663879">
    <property type="component" value="Unassembled WGS sequence"/>
</dbReference>
<evidence type="ECO:0000313" key="2">
    <source>
        <dbReference type="Proteomes" id="UP000663879"/>
    </source>
</evidence>
<evidence type="ECO:0000313" key="1">
    <source>
        <dbReference type="EMBL" id="CAF1026117.1"/>
    </source>
</evidence>
<accession>A0A814IMX1</accession>
<comment type="caution">
    <text evidence="1">The sequence shown here is derived from an EMBL/GenBank/DDBJ whole genome shotgun (WGS) entry which is preliminary data.</text>
</comment>
<proteinExistence type="predicted"/>